<keyword evidence="1" id="KW-0812">Transmembrane</keyword>
<dbReference type="InterPro" id="IPR019662">
    <property type="entry name" value="DUF2516"/>
</dbReference>
<proteinExistence type="predicted"/>
<dbReference type="AlphaFoldDB" id="A0A1G7MKV4"/>
<evidence type="ECO:0000313" key="3">
    <source>
        <dbReference type="Proteomes" id="UP000199623"/>
    </source>
</evidence>
<organism evidence="2 3">
    <name type="scientific">Lentzea fradiae</name>
    <dbReference type="NCBI Taxonomy" id="200378"/>
    <lineage>
        <taxon>Bacteria</taxon>
        <taxon>Bacillati</taxon>
        <taxon>Actinomycetota</taxon>
        <taxon>Actinomycetes</taxon>
        <taxon>Pseudonocardiales</taxon>
        <taxon>Pseudonocardiaceae</taxon>
        <taxon>Lentzea</taxon>
    </lineage>
</organism>
<reference evidence="3" key="1">
    <citation type="submission" date="2016-10" db="EMBL/GenBank/DDBJ databases">
        <authorList>
            <person name="Varghese N."/>
            <person name="Submissions S."/>
        </authorList>
    </citation>
    <scope>NUCLEOTIDE SEQUENCE [LARGE SCALE GENOMIC DNA]</scope>
    <source>
        <strain evidence="3">CGMCC 4.3506</strain>
    </source>
</reference>
<dbReference type="EMBL" id="FNCC01000002">
    <property type="protein sequence ID" value="SDF61769.1"/>
    <property type="molecule type" value="Genomic_DNA"/>
</dbReference>
<keyword evidence="1" id="KW-0472">Membrane</keyword>
<name>A0A1G7MKV4_9PSEU</name>
<protein>
    <recommendedName>
        <fullName evidence="4">DUF2516 family protein</fullName>
    </recommendedName>
</protein>
<keyword evidence="1" id="KW-1133">Transmembrane helix</keyword>
<gene>
    <name evidence="2" type="ORF">SAMN05216553_102353</name>
</gene>
<dbReference type="Proteomes" id="UP000199623">
    <property type="component" value="Unassembled WGS sequence"/>
</dbReference>
<feature type="transmembrane region" description="Helical" evidence="1">
    <location>
        <begin position="15"/>
        <end position="33"/>
    </location>
</feature>
<dbReference type="Pfam" id="PF10724">
    <property type="entry name" value="DUF2516"/>
    <property type="match status" value="1"/>
</dbReference>
<evidence type="ECO:0000313" key="2">
    <source>
        <dbReference type="EMBL" id="SDF61769.1"/>
    </source>
</evidence>
<dbReference type="STRING" id="200378.SAMN05216553_102353"/>
<feature type="transmembrane region" description="Helical" evidence="1">
    <location>
        <begin position="53"/>
        <end position="69"/>
    </location>
</feature>
<accession>A0A1G7MKV4</accession>
<evidence type="ECO:0000256" key="1">
    <source>
        <dbReference type="SAM" id="Phobius"/>
    </source>
</evidence>
<evidence type="ECO:0008006" key="4">
    <source>
        <dbReference type="Google" id="ProtNLM"/>
    </source>
</evidence>
<sequence>MFQIPIFSIWYLDTVVYFVFDLGFSILGLFAFFHALTQRVDAYTAIERMTKPAWLGITGGGTAAMLLFSPGGVGSIFWLAGLVAVLVYMVDVRPRLIEVQRGPRW</sequence>
<keyword evidence="3" id="KW-1185">Reference proteome</keyword>